<organism evidence="1">
    <name type="scientific">Vitis vinifera</name>
    <name type="common">Grape</name>
    <dbReference type="NCBI Taxonomy" id="29760"/>
    <lineage>
        <taxon>Eukaryota</taxon>
        <taxon>Viridiplantae</taxon>
        <taxon>Streptophyta</taxon>
        <taxon>Embryophyta</taxon>
        <taxon>Tracheophyta</taxon>
        <taxon>Spermatophyta</taxon>
        <taxon>Magnoliopsida</taxon>
        <taxon>eudicotyledons</taxon>
        <taxon>Gunneridae</taxon>
        <taxon>Pentapetalae</taxon>
        <taxon>rosids</taxon>
        <taxon>Vitales</taxon>
        <taxon>Vitaceae</taxon>
        <taxon>Viteae</taxon>
        <taxon>Vitis</taxon>
    </lineage>
</organism>
<evidence type="ECO:0000313" key="1">
    <source>
        <dbReference type="EMBL" id="CAN62903.1"/>
    </source>
</evidence>
<dbReference type="AlphaFoldDB" id="A5AW59"/>
<dbReference type="EMBL" id="AM437809">
    <property type="protein sequence ID" value="CAN62903.1"/>
    <property type="molecule type" value="Genomic_DNA"/>
</dbReference>
<reference evidence="1" key="1">
    <citation type="journal article" date="2007" name="PLoS ONE">
        <title>The first genome sequence of an elite grapevine cultivar (Pinot noir Vitis vinifera L.): coping with a highly heterozygous genome.</title>
        <authorList>
            <person name="Velasco R."/>
            <person name="Zharkikh A."/>
            <person name="Troggio M."/>
            <person name="Cartwright D.A."/>
            <person name="Cestaro A."/>
            <person name="Pruss D."/>
            <person name="Pindo M."/>
            <person name="FitzGerald L.M."/>
            <person name="Vezzulli S."/>
            <person name="Reid J."/>
            <person name="Malacarne G."/>
            <person name="Iliev D."/>
            <person name="Coppola G."/>
            <person name="Wardell B."/>
            <person name="Micheletti D."/>
            <person name="Macalma T."/>
            <person name="Facci M."/>
            <person name="Mitchell J.T."/>
            <person name="Perazzolli M."/>
            <person name="Eldredge G."/>
            <person name="Gatto P."/>
            <person name="Oyzerski R."/>
            <person name="Moretto M."/>
            <person name="Gutin N."/>
            <person name="Stefanini M."/>
            <person name="Chen Y."/>
            <person name="Segala C."/>
            <person name="Davenport C."/>
            <person name="Dematte L."/>
            <person name="Mraz A."/>
            <person name="Battilana J."/>
            <person name="Stormo K."/>
            <person name="Costa F."/>
            <person name="Tao Q."/>
            <person name="Si-Ammour A."/>
            <person name="Harkins T."/>
            <person name="Lackey A."/>
            <person name="Perbost C."/>
            <person name="Taillon B."/>
            <person name="Stella A."/>
            <person name="Solovyev V."/>
            <person name="Fawcett J.A."/>
            <person name="Sterck L."/>
            <person name="Vandepoele K."/>
            <person name="Grando S.M."/>
            <person name="Toppo S."/>
            <person name="Moser C."/>
            <person name="Lanchbury J."/>
            <person name="Bogden R."/>
            <person name="Skolnick M."/>
            <person name="Sgaramella V."/>
            <person name="Bhatnagar S.K."/>
            <person name="Fontana P."/>
            <person name="Gutin A."/>
            <person name="Van de Peer Y."/>
            <person name="Salamini F."/>
            <person name="Viola R."/>
        </authorList>
    </citation>
    <scope>NUCLEOTIDE SEQUENCE</scope>
</reference>
<sequence>MALRSGARVPKGGFAAVKHPSKWRLGCEMEDFKVWRFPNHFTAAKWMYGVAKWHSCTKGSLRSCENFRRGR</sequence>
<protein>
    <submittedName>
        <fullName evidence="1">Uncharacterized protein</fullName>
    </submittedName>
</protein>
<name>A5AW59_VITVI</name>
<accession>A5AW59</accession>
<gene>
    <name evidence="1" type="ORF">VITISV_036728</name>
</gene>
<proteinExistence type="predicted"/>